<feature type="domain" description="Peptidase M12A" evidence="9">
    <location>
        <begin position="56"/>
        <end position="165"/>
    </location>
</feature>
<proteinExistence type="predicted"/>
<feature type="binding site" evidence="7">
    <location>
        <position position="149"/>
    </location>
    <ligand>
        <name>Zn(2+)</name>
        <dbReference type="ChEBI" id="CHEBI:29105"/>
        <note>catalytic</note>
    </ligand>
</feature>
<accession>A0A0K0EPX1</accession>
<evidence type="ECO:0000313" key="10">
    <source>
        <dbReference type="WBParaSite" id="SSTP_0001150100.1"/>
    </source>
</evidence>
<dbReference type="AlphaFoldDB" id="A0A0K0EPX1"/>
<sequence>LKNGVRLLCDPVYLYFFYYNFIHIDNKTLDKKYKFTSWLQINSDKVFTDYHSDLKRDIKKNRDDPWIFPIRYYVQSSEMEKNLNIATSILKNNTCITFKKEFQTFNDTQGLIFEEDSYCTSNIGKVFINKSQIITLSKECYEDTYLILHELGHALGLVHEHARKD</sequence>
<keyword evidence="4 7" id="KW-0862">Zinc</keyword>
<dbReference type="InterPro" id="IPR024079">
    <property type="entry name" value="MetalloPept_cat_dom_sf"/>
</dbReference>
<evidence type="ECO:0000256" key="7">
    <source>
        <dbReference type="PROSITE-ProRule" id="PRU01211"/>
    </source>
</evidence>
<evidence type="ECO:0000256" key="6">
    <source>
        <dbReference type="ARBA" id="ARBA00023157"/>
    </source>
</evidence>
<feature type="binding site" evidence="7">
    <location>
        <position position="159"/>
    </location>
    <ligand>
        <name>Zn(2+)</name>
        <dbReference type="ChEBI" id="CHEBI:29105"/>
        <note>catalytic</note>
    </ligand>
</feature>
<evidence type="ECO:0000259" key="9">
    <source>
        <dbReference type="PROSITE" id="PS51864"/>
    </source>
</evidence>
<keyword evidence="2 7" id="KW-0479">Metal-binding</keyword>
<protein>
    <recommendedName>
        <fullName evidence="8">Metalloendopeptidase</fullName>
        <ecNumber evidence="8">3.4.24.-</ecNumber>
    </recommendedName>
</protein>
<organism evidence="10">
    <name type="scientific">Strongyloides stercoralis</name>
    <name type="common">Threadworm</name>
    <dbReference type="NCBI Taxonomy" id="6248"/>
    <lineage>
        <taxon>Eukaryota</taxon>
        <taxon>Metazoa</taxon>
        <taxon>Ecdysozoa</taxon>
        <taxon>Nematoda</taxon>
        <taxon>Chromadorea</taxon>
        <taxon>Rhabditida</taxon>
        <taxon>Tylenchina</taxon>
        <taxon>Panagrolaimomorpha</taxon>
        <taxon>Strongyloidoidea</taxon>
        <taxon>Strongyloididae</taxon>
        <taxon>Strongyloides</taxon>
    </lineage>
</organism>
<dbReference type="PRINTS" id="PR00480">
    <property type="entry name" value="ASTACIN"/>
</dbReference>
<dbReference type="GO" id="GO:0006508">
    <property type="term" value="P:proteolysis"/>
    <property type="evidence" value="ECO:0007669"/>
    <property type="project" value="UniProtKB-KW"/>
</dbReference>
<keyword evidence="3 7" id="KW-0378">Hydrolase</keyword>
<evidence type="ECO:0000256" key="8">
    <source>
        <dbReference type="RuleBase" id="RU361183"/>
    </source>
</evidence>
<evidence type="ECO:0000256" key="2">
    <source>
        <dbReference type="ARBA" id="ARBA00022723"/>
    </source>
</evidence>
<evidence type="ECO:0000256" key="3">
    <source>
        <dbReference type="ARBA" id="ARBA00022801"/>
    </source>
</evidence>
<dbReference type="PROSITE" id="PS51864">
    <property type="entry name" value="ASTACIN"/>
    <property type="match status" value="1"/>
</dbReference>
<comment type="cofactor">
    <cofactor evidence="7 8">
        <name>Zn(2+)</name>
        <dbReference type="ChEBI" id="CHEBI:29105"/>
    </cofactor>
    <text evidence="7 8">Binds 1 zinc ion per subunit.</text>
</comment>
<dbReference type="PANTHER" id="PTHR10127:SF780">
    <property type="entry name" value="METALLOENDOPEPTIDASE"/>
    <property type="match status" value="1"/>
</dbReference>
<evidence type="ECO:0000256" key="5">
    <source>
        <dbReference type="ARBA" id="ARBA00023049"/>
    </source>
</evidence>
<dbReference type="InterPro" id="IPR006026">
    <property type="entry name" value="Peptidase_Metallo"/>
</dbReference>
<dbReference type="EC" id="3.4.24.-" evidence="8"/>
<name>A0A0K0EPX1_STRER</name>
<dbReference type="Pfam" id="PF01400">
    <property type="entry name" value="Astacin"/>
    <property type="match status" value="1"/>
</dbReference>
<dbReference type="GO" id="GO:0004222">
    <property type="term" value="F:metalloendopeptidase activity"/>
    <property type="evidence" value="ECO:0007669"/>
    <property type="project" value="UniProtKB-UniRule"/>
</dbReference>
<comment type="caution">
    <text evidence="7">Lacks conserved residue(s) required for the propagation of feature annotation.</text>
</comment>
<evidence type="ECO:0000256" key="1">
    <source>
        <dbReference type="ARBA" id="ARBA00022670"/>
    </source>
</evidence>
<evidence type="ECO:0000256" key="4">
    <source>
        <dbReference type="ARBA" id="ARBA00022833"/>
    </source>
</evidence>
<dbReference type="GO" id="GO:0008270">
    <property type="term" value="F:zinc ion binding"/>
    <property type="evidence" value="ECO:0007669"/>
    <property type="project" value="UniProtKB-UniRule"/>
</dbReference>
<feature type="active site" evidence="7">
    <location>
        <position position="150"/>
    </location>
</feature>
<keyword evidence="1 7" id="KW-0645">Protease</keyword>
<dbReference type="Gene3D" id="3.40.390.10">
    <property type="entry name" value="Collagenase (Catalytic Domain)"/>
    <property type="match status" value="1"/>
</dbReference>
<dbReference type="SMART" id="SM00235">
    <property type="entry name" value="ZnMc"/>
    <property type="match status" value="1"/>
</dbReference>
<dbReference type="PANTHER" id="PTHR10127">
    <property type="entry name" value="DISCOIDIN, CUB, EGF, LAMININ , AND ZINC METALLOPROTEASE DOMAIN CONTAINING"/>
    <property type="match status" value="1"/>
</dbReference>
<keyword evidence="6" id="KW-1015">Disulfide bond</keyword>
<dbReference type="WBParaSite" id="SSTP_0001150100.1">
    <property type="protein sequence ID" value="SSTP_0001150100.1"/>
    <property type="gene ID" value="SSTP_0001150100"/>
</dbReference>
<dbReference type="InterPro" id="IPR001506">
    <property type="entry name" value="Peptidase_M12A"/>
</dbReference>
<reference evidence="10" key="1">
    <citation type="submission" date="2015-08" db="UniProtKB">
        <authorList>
            <consortium name="WormBaseParasite"/>
        </authorList>
    </citation>
    <scope>IDENTIFICATION</scope>
</reference>
<keyword evidence="5 7" id="KW-0482">Metalloprotease</keyword>
<dbReference type="SUPFAM" id="SSF55486">
    <property type="entry name" value="Metalloproteases ('zincins'), catalytic domain"/>
    <property type="match status" value="1"/>
</dbReference>
<feature type="binding site" evidence="7">
    <location>
        <position position="153"/>
    </location>
    <ligand>
        <name>Zn(2+)</name>
        <dbReference type="ChEBI" id="CHEBI:29105"/>
        <note>catalytic</note>
    </ligand>
</feature>